<feature type="transmembrane region" description="Helical" evidence="7">
    <location>
        <begin position="317"/>
        <end position="335"/>
    </location>
</feature>
<dbReference type="AlphaFoldDB" id="A0A5K3FSH0"/>
<keyword evidence="3" id="KW-0813">Transport</keyword>
<evidence type="ECO:0000256" key="3">
    <source>
        <dbReference type="ARBA" id="ARBA00022597"/>
    </source>
</evidence>
<evidence type="ECO:0000313" key="8">
    <source>
        <dbReference type="WBParaSite" id="MCU_011035-RB"/>
    </source>
</evidence>
<comment type="similarity">
    <text evidence="2">Belongs to the nucleotide-sugar transporter family. SLC35A subfamily.</text>
</comment>
<keyword evidence="3" id="KW-0762">Sugar transport</keyword>
<dbReference type="InterPro" id="IPR037185">
    <property type="entry name" value="EmrE-like"/>
</dbReference>
<dbReference type="GO" id="GO:0000139">
    <property type="term" value="C:Golgi membrane"/>
    <property type="evidence" value="ECO:0007669"/>
    <property type="project" value="InterPro"/>
</dbReference>
<feature type="transmembrane region" description="Helical" evidence="7">
    <location>
        <begin position="58"/>
        <end position="77"/>
    </location>
</feature>
<dbReference type="SUPFAM" id="SSF103481">
    <property type="entry name" value="Multidrug resistance efflux transporter EmrE"/>
    <property type="match status" value="1"/>
</dbReference>
<keyword evidence="5 7" id="KW-1133">Transmembrane helix</keyword>
<feature type="transmembrane region" description="Helical" evidence="7">
    <location>
        <begin position="277"/>
        <end position="296"/>
    </location>
</feature>
<name>A0A5K3FSH0_MESCO</name>
<dbReference type="PANTHER" id="PTHR13146">
    <property type="match status" value="1"/>
</dbReference>
<evidence type="ECO:0000256" key="1">
    <source>
        <dbReference type="ARBA" id="ARBA00004141"/>
    </source>
</evidence>
<evidence type="ECO:0000256" key="5">
    <source>
        <dbReference type="ARBA" id="ARBA00022989"/>
    </source>
</evidence>
<comment type="subcellular location">
    <subcellularLocation>
        <location evidence="1">Membrane</location>
        <topology evidence="1">Multi-pass membrane protein</topology>
    </subcellularLocation>
</comment>
<dbReference type="PANTHER" id="PTHR13146:SF8">
    <property type="entry name" value="SOLUTE CARRIER FAMILY 35 MEMBER F6"/>
    <property type="match status" value="1"/>
</dbReference>
<organism evidence="8">
    <name type="scientific">Mesocestoides corti</name>
    <name type="common">Flatworm</name>
    <dbReference type="NCBI Taxonomy" id="53468"/>
    <lineage>
        <taxon>Eukaryota</taxon>
        <taxon>Metazoa</taxon>
        <taxon>Spiralia</taxon>
        <taxon>Lophotrochozoa</taxon>
        <taxon>Platyhelminthes</taxon>
        <taxon>Cestoda</taxon>
        <taxon>Eucestoda</taxon>
        <taxon>Cyclophyllidea</taxon>
        <taxon>Mesocestoididae</taxon>
        <taxon>Mesocestoides</taxon>
    </lineage>
</organism>
<dbReference type="GO" id="GO:0015165">
    <property type="term" value="F:pyrimidine nucleotide-sugar transmembrane transporter activity"/>
    <property type="evidence" value="ECO:0007669"/>
    <property type="project" value="InterPro"/>
</dbReference>
<feature type="transmembrane region" description="Helical" evidence="7">
    <location>
        <begin position="106"/>
        <end position="129"/>
    </location>
</feature>
<dbReference type="WBParaSite" id="MCU_011035-RB">
    <property type="protein sequence ID" value="MCU_011035-RB"/>
    <property type="gene ID" value="MCU_011035"/>
</dbReference>
<dbReference type="InterPro" id="IPR007271">
    <property type="entry name" value="Nuc_sug_transpt"/>
</dbReference>
<keyword evidence="6 7" id="KW-0472">Membrane</keyword>
<feature type="transmembrane region" description="Helical" evidence="7">
    <location>
        <begin position="341"/>
        <end position="360"/>
    </location>
</feature>
<proteinExistence type="inferred from homology"/>
<keyword evidence="4 7" id="KW-0812">Transmembrane</keyword>
<feature type="transmembrane region" description="Helical" evidence="7">
    <location>
        <begin position="7"/>
        <end position="24"/>
    </location>
</feature>
<evidence type="ECO:0000256" key="7">
    <source>
        <dbReference type="SAM" id="Phobius"/>
    </source>
</evidence>
<reference evidence="8" key="1">
    <citation type="submission" date="2019-11" db="UniProtKB">
        <authorList>
            <consortium name="WormBaseParasite"/>
        </authorList>
    </citation>
    <scope>IDENTIFICATION</scope>
</reference>
<feature type="transmembrane region" description="Helical" evidence="7">
    <location>
        <begin position="226"/>
        <end position="250"/>
    </location>
</feature>
<sequence>MRDSLKVVVIIIGLFITGTINTVAKKVQYGCSAPGYYNASAGGAKTAHPFNKAWFQTYLMFVGEVLCLFGYLFYTWLVKRKFKTPEGEFLREQWEVSSFSKPVCDWIFILPALCDIAGSTLQGIGLMYIDASVWQMLRGSIIVFAGILSVVFLKRRLLYFQWVGMLVTVCGLALVGAASLFEPSAETFITSPAHAALGVFLVLLGSFATASQIIVEEVFLKKKNYLPLHVVGMEGFFGVFVMGFIILPIIHHSPGADLNGSFENQLDAIFQTMQSPALLFTSILLILSIAFFNYFGLAITHHLSAVHRSLLDALRSIFIWITSIFLFYVVGHQYGEPFHSGWSLVEIDGFALLVMGTLIFNKTLRLDCLPCAPPYSADTPTTREETSSVDSLTAHEGSPLLGSQLPTSAGTFDAPTSQVVSVNA</sequence>
<evidence type="ECO:0000256" key="6">
    <source>
        <dbReference type="ARBA" id="ARBA00023136"/>
    </source>
</evidence>
<evidence type="ECO:0000256" key="4">
    <source>
        <dbReference type="ARBA" id="ARBA00022692"/>
    </source>
</evidence>
<feature type="transmembrane region" description="Helical" evidence="7">
    <location>
        <begin position="160"/>
        <end position="181"/>
    </location>
</feature>
<evidence type="ECO:0000256" key="2">
    <source>
        <dbReference type="ARBA" id="ARBA00009976"/>
    </source>
</evidence>
<feature type="transmembrane region" description="Helical" evidence="7">
    <location>
        <begin position="193"/>
        <end position="214"/>
    </location>
</feature>
<feature type="transmembrane region" description="Helical" evidence="7">
    <location>
        <begin position="135"/>
        <end position="153"/>
    </location>
</feature>
<accession>A0A5K3FSH0</accession>
<protein>
    <submittedName>
        <fullName evidence="8">Cytochrome b561 domain-containing protein</fullName>
    </submittedName>
</protein>
<dbReference type="Pfam" id="PF04142">
    <property type="entry name" value="Nuc_sug_transp"/>
    <property type="match status" value="1"/>
</dbReference>